<dbReference type="OrthoDB" id="3237195at2"/>
<dbReference type="InterPro" id="IPR050109">
    <property type="entry name" value="HTH-type_TetR-like_transc_reg"/>
</dbReference>
<dbReference type="Gene3D" id="1.10.10.60">
    <property type="entry name" value="Homeodomain-like"/>
    <property type="match status" value="1"/>
</dbReference>
<dbReference type="SUPFAM" id="SSF48498">
    <property type="entry name" value="Tetracyclin repressor-like, C-terminal domain"/>
    <property type="match status" value="1"/>
</dbReference>
<dbReference type="InterPro" id="IPR039538">
    <property type="entry name" value="BetI_C"/>
</dbReference>
<keyword evidence="4" id="KW-0804">Transcription</keyword>
<dbReference type="AlphaFoldDB" id="A0A7L4YN05"/>
<dbReference type="InterPro" id="IPR001647">
    <property type="entry name" value="HTH_TetR"/>
</dbReference>
<dbReference type="Pfam" id="PF13977">
    <property type="entry name" value="TetR_C_6"/>
    <property type="match status" value="1"/>
</dbReference>
<dbReference type="InParanoid" id="A0A7L4YN05"/>
<accession>A0A7L4YN05</accession>
<organism evidence="7 8">
    <name type="scientific">Epidermidibacterium keratini</name>
    <dbReference type="NCBI Taxonomy" id="1891644"/>
    <lineage>
        <taxon>Bacteria</taxon>
        <taxon>Bacillati</taxon>
        <taxon>Actinomycetota</taxon>
        <taxon>Actinomycetes</taxon>
        <taxon>Sporichthyales</taxon>
        <taxon>Sporichthyaceae</taxon>
        <taxon>Epidermidibacterium</taxon>
    </lineage>
</organism>
<keyword evidence="2" id="KW-0805">Transcription regulation</keyword>
<evidence type="ECO:0000256" key="3">
    <source>
        <dbReference type="ARBA" id="ARBA00023125"/>
    </source>
</evidence>
<evidence type="ECO:0000256" key="4">
    <source>
        <dbReference type="ARBA" id="ARBA00023163"/>
    </source>
</evidence>
<dbReference type="Proteomes" id="UP000463857">
    <property type="component" value="Chromosome"/>
</dbReference>
<evidence type="ECO:0000256" key="2">
    <source>
        <dbReference type="ARBA" id="ARBA00023015"/>
    </source>
</evidence>
<dbReference type="PROSITE" id="PS50977">
    <property type="entry name" value="HTH_TETR_2"/>
    <property type="match status" value="1"/>
</dbReference>
<reference evidence="7 8" key="1">
    <citation type="journal article" date="2018" name="Int. J. Syst. Evol. Microbiol.">
        <title>Epidermidibacterium keratini gen. nov., sp. nov., a member of the family Sporichthyaceae, isolated from keratin epidermis.</title>
        <authorList>
            <person name="Lee D.G."/>
            <person name="Trujillo M.E."/>
            <person name="Kang S."/>
            <person name="Nam J.J."/>
            <person name="Kim Y.J."/>
        </authorList>
    </citation>
    <scope>NUCLEOTIDE SEQUENCE [LARGE SCALE GENOMIC DNA]</scope>
    <source>
        <strain evidence="7 8">EPI-7</strain>
    </source>
</reference>
<keyword evidence="8" id="KW-1185">Reference proteome</keyword>
<dbReference type="RefSeq" id="WP_159544962.1">
    <property type="nucleotide sequence ID" value="NZ_CP047156.1"/>
</dbReference>
<proteinExistence type="predicted"/>
<dbReference type="PRINTS" id="PR00455">
    <property type="entry name" value="HTHTETR"/>
</dbReference>
<feature type="domain" description="HTH tetR-type" evidence="6">
    <location>
        <begin position="9"/>
        <end position="69"/>
    </location>
</feature>
<keyword evidence="3 5" id="KW-0238">DNA-binding</keyword>
<evidence type="ECO:0000313" key="8">
    <source>
        <dbReference type="Proteomes" id="UP000463857"/>
    </source>
</evidence>
<protein>
    <submittedName>
        <fullName evidence="7">TetR family transcriptional regulator</fullName>
    </submittedName>
</protein>
<name>A0A7L4YN05_9ACTN</name>
<evidence type="ECO:0000313" key="7">
    <source>
        <dbReference type="EMBL" id="QHC00458.1"/>
    </source>
</evidence>
<dbReference type="KEGG" id="eke:EK0264_09300"/>
<sequence>MAKQNDRREGRRNEILDAAAALFATSGYHGARMDDIVRRSGLSKGTLYWYFSSKEEIATALVDRELAEQGVAIERVLAVEADPRIQLETLVRAFANGLAENPDAARLTLELLSLGHSAPDIGRRFVEHHRTFLKQIEGIALGIMGEDDAERAPEAAAASTALAALVDGFALRVAMNPGEPDLADRLWAATNLIVEGIAPSREPH</sequence>
<dbReference type="EMBL" id="CP047156">
    <property type="protein sequence ID" value="QHC00458.1"/>
    <property type="molecule type" value="Genomic_DNA"/>
</dbReference>
<dbReference type="SUPFAM" id="SSF46689">
    <property type="entry name" value="Homeodomain-like"/>
    <property type="match status" value="1"/>
</dbReference>
<dbReference type="FunCoup" id="A0A7L4YN05">
    <property type="interactions" value="1"/>
</dbReference>
<keyword evidence="1" id="KW-0678">Repressor</keyword>
<feature type="DNA-binding region" description="H-T-H motif" evidence="5">
    <location>
        <begin position="32"/>
        <end position="51"/>
    </location>
</feature>
<dbReference type="FunFam" id="1.10.10.60:FF:000141">
    <property type="entry name" value="TetR family transcriptional regulator"/>
    <property type="match status" value="1"/>
</dbReference>
<dbReference type="GO" id="GO:0045892">
    <property type="term" value="P:negative regulation of DNA-templated transcription"/>
    <property type="evidence" value="ECO:0007669"/>
    <property type="project" value="UniProtKB-ARBA"/>
</dbReference>
<evidence type="ECO:0000256" key="1">
    <source>
        <dbReference type="ARBA" id="ARBA00022491"/>
    </source>
</evidence>
<evidence type="ECO:0000259" key="6">
    <source>
        <dbReference type="PROSITE" id="PS50977"/>
    </source>
</evidence>
<evidence type="ECO:0000256" key="5">
    <source>
        <dbReference type="PROSITE-ProRule" id="PRU00335"/>
    </source>
</evidence>
<dbReference type="InterPro" id="IPR036271">
    <property type="entry name" value="Tet_transcr_reg_TetR-rel_C_sf"/>
</dbReference>
<gene>
    <name evidence="7" type="ORF">EK0264_09300</name>
</gene>
<dbReference type="PANTHER" id="PTHR30055:SF234">
    <property type="entry name" value="HTH-TYPE TRANSCRIPTIONAL REGULATOR BETI"/>
    <property type="match status" value="1"/>
</dbReference>
<dbReference type="GO" id="GO:0003700">
    <property type="term" value="F:DNA-binding transcription factor activity"/>
    <property type="evidence" value="ECO:0007669"/>
    <property type="project" value="TreeGrafter"/>
</dbReference>
<dbReference type="Pfam" id="PF00440">
    <property type="entry name" value="TetR_N"/>
    <property type="match status" value="1"/>
</dbReference>
<dbReference type="GO" id="GO:0000976">
    <property type="term" value="F:transcription cis-regulatory region binding"/>
    <property type="evidence" value="ECO:0007669"/>
    <property type="project" value="TreeGrafter"/>
</dbReference>
<dbReference type="Gene3D" id="1.10.357.10">
    <property type="entry name" value="Tetracycline Repressor, domain 2"/>
    <property type="match status" value="1"/>
</dbReference>
<dbReference type="PANTHER" id="PTHR30055">
    <property type="entry name" value="HTH-TYPE TRANSCRIPTIONAL REGULATOR RUTR"/>
    <property type="match status" value="1"/>
</dbReference>
<dbReference type="InterPro" id="IPR009057">
    <property type="entry name" value="Homeodomain-like_sf"/>
</dbReference>